<dbReference type="STRING" id="504472.Slin_1194"/>
<sequence length="144" mass="15994">MLYLLSIFTLFSASFSNPDVPKKTNLTVEVHNVRTLKGAVYVALFKPGKDFPEGKPIEGKKVDATHERVQTTFSVEPGEYAIAVYHDENGNGKMDKRMFGIPKEPYGFSNDFRPKLSAPKFGDCEFSVSDGGKTIRIKLDKISG</sequence>
<dbReference type="EMBL" id="CP001769">
    <property type="protein sequence ID" value="ADB37245.1"/>
    <property type="molecule type" value="Genomic_DNA"/>
</dbReference>
<keyword evidence="2" id="KW-1185">Reference proteome</keyword>
<evidence type="ECO:0000313" key="2">
    <source>
        <dbReference type="Proteomes" id="UP000002028"/>
    </source>
</evidence>
<dbReference type="Pfam" id="PF09912">
    <property type="entry name" value="DUF2141"/>
    <property type="match status" value="1"/>
</dbReference>
<evidence type="ECO:0000313" key="1">
    <source>
        <dbReference type="EMBL" id="ADB37245.1"/>
    </source>
</evidence>
<dbReference type="InterPro" id="IPR018673">
    <property type="entry name" value="DUF2141"/>
</dbReference>
<protein>
    <recommendedName>
        <fullName evidence="3">DUF2141 domain-containing protein</fullName>
    </recommendedName>
</protein>
<organism evidence="1 2">
    <name type="scientific">Spirosoma linguale (strain ATCC 33905 / DSM 74 / LMG 10896 / Claus 1)</name>
    <dbReference type="NCBI Taxonomy" id="504472"/>
    <lineage>
        <taxon>Bacteria</taxon>
        <taxon>Pseudomonadati</taxon>
        <taxon>Bacteroidota</taxon>
        <taxon>Cytophagia</taxon>
        <taxon>Cytophagales</taxon>
        <taxon>Cytophagaceae</taxon>
        <taxon>Spirosoma</taxon>
    </lineage>
</organism>
<dbReference type="RefSeq" id="WP_012925796.1">
    <property type="nucleotide sequence ID" value="NC_013730.1"/>
</dbReference>
<accession>D2QL06</accession>
<evidence type="ECO:0008006" key="3">
    <source>
        <dbReference type="Google" id="ProtNLM"/>
    </source>
</evidence>
<dbReference type="KEGG" id="sli:Slin_1194"/>
<dbReference type="HOGENOM" id="CLU_125018_2_2_10"/>
<name>D2QL06_SPILD</name>
<proteinExistence type="predicted"/>
<dbReference type="AlphaFoldDB" id="D2QL06"/>
<dbReference type="eggNOG" id="COG4704">
    <property type="taxonomic scope" value="Bacteria"/>
</dbReference>
<reference evidence="1 2" key="1">
    <citation type="journal article" date="2010" name="Stand. Genomic Sci.">
        <title>Complete genome sequence of Spirosoma linguale type strain (1).</title>
        <authorList>
            <person name="Lail K."/>
            <person name="Sikorski J."/>
            <person name="Saunders E."/>
            <person name="Lapidus A."/>
            <person name="Glavina Del Rio T."/>
            <person name="Copeland A."/>
            <person name="Tice H."/>
            <person name="Cheng J.-F."/>
            <person name="Lucas S."/>
            <person name="Nolan M."/>
            <person name="Bruce D."/>
            <person name="Goodwin L."/>
            <person name="Pitluck S."/>
            <person name="Ivanova N."/>
            <person name="Mavromatis K."/>
            <person name="Ovchinnikova G."/>
            <person name="Pati A."/>
            <person name="Chen A."/>
            <person name="Palaniappan K."/>
            <person name="Land M."/>
            <person name="Hauser L."/>
            <person name="Chang Y.-J."/>
            <person name="Jeffries C.D."/>
            <person name="Chain P."/>
            <person name="Brettin T."/>
            <person name="Detter J.C."/>
            <person name="Schuetze A."/>
            <person name="Rohde M."/>
            <person name="Tindall B.J."/>
            <person name="Goeker M."/>
            <person name="Bristow J."/>
            <person name="Eisen J.A."/>
            <person name="Markowitz V."/>
            <person name="Hugenholtz P."/>
            <person name="Kyrpides N.C."/>
            <person name="Klenk H.-P."/>
            <person name="Chen F."/>
        </authorList>
    </citation>
    <scope>NUCLEOTIDE SEQUENCE [LARGE SCALE GENOMIC DNA]</scope>
    <source>
        <strain evidence="2">ATCC 33905 / DSM 74 / LMG 10896 / Claus 1</strain>
    </source>
</reference>
<gene>
    <name evidence="1" type="ordered locus">Slin_1194</name>
</gene>
<dbReference type="Proteomes" id="UP000002028">
    <property type="component" value="Chromosome"/>
</dbReference>